<accession>A0AC35FZQ2</accession>
<sequence length="257" mass="29453">MKKLESVASSTTEINEGIRLPDPPNPPRNIVASNATAGSVCLKWDPPIFLEEGKRYWYTLTFKTRTPQRRNHLTVIDFITTDHYEVTNLKSFTLYEFSLVTTTRFGSSKSIRTQEYTEPCTVPQSVTLDAVSSETATISWKAPRKNNGPESYVVQFSSEPAPQFRYWRRYKIGRAKKFTIPELMPDTKYIVCVSAEHNFGLAAMSKSIRFKTRAWFYDEEIFNPRMHMLSPIPPGLYQLGNPTSKQKLSVTSYDSVH</sequence>
<protein>
    <submittedName>
        <fullName evidence="2">Fibronectin type-III domain-containing protein</fullName>
    </submittedName>
</protein>
<proteinExistence type="predicted"/>
<reference evidence="2" key="1">
    <citation type="submission" date="2022-11" db="UniProtKB">
        <authorList>
            <consortium name="WormBaseParasite"/>
        </authorList>
    </citation>
    <scope>IDENTIFICATION</scope>
</reference>
<dbReference type="WBParaSite" id="PS1159_v2.g22542.t1">
    <property type="protein sequence ID" value="PS1159_v2.g22542.t1"/>
    <property type="gene ID" value="PS1159_v2.g22542"/>
</dbReference>
<organism evidence="1 2">
    <name type="scientific">Panagrolaimus sp. PS1159</name>
    <dbReference type="NCBI Taxonomy" id="55785"/>
    <lineage>
        <taxon>Eukaryota</taxon>
        <taxon>Metazoa</taxon>
        <taxon>Ecdysozoa</taxon>
        <taxon>Nematoda</taxon>
        <taxon>Chromadorea</taxon>
        <taxon>Rhabditida</taxon>
        <taxon>Tylenchina</taxon>
        <taxon>Panagrolaimomorpha</taxon>
        <taxon>Panagrolaimoidea</taxon>
        <taxon>Panagrolaimidae</taxon>
        <taxon>Panagrolaimus</taxon>
    </lineage>
</organism>
<evidence type="ECO:0000313" key="1">
    <source>
        <dbReference type="Proteomes" id="UP000887580"/>
    </source>
</evidence>
<dbReference type="Proteomes" id="UP000887580">
    <property type="component" value="Unplaced"/>
</dbReference>
<name>A0AC35FZQ2_9BILA</name>
<evidence type="ECO:0000313" key="2">
    <source>
        <dbReference type="WBParaSite" id="PS1159_v2.g22542.t1"/>
    </source>
</evidence>